<dbReference type="Proteomes" id="UP000242869">
    <property type="component" value="Unassembled WGS sequence"/>
</dbReference>
<dbReference type="Gene3D" id="1.10.150.240">
    <property type="entry name" value="Putative phosphatase, domain 2"/>
    <property type="match status" value="1"/>
</dbReference>
<dbReference type="EMBL" id="FOVE01000001">
    <property type="protein sequence ID" value="SFM94574.1"/>
    <property type="molecule type" value="Genomic_DNA"/>
</dbReference>
<dbReference type="InterPro" id="IPR023198">
    <property type="entry name" value="PGP-like_dom2"/>
</dbReference>
<accession>A0A1I4V021</accession>
<dbReference type="Gene3D" id="3.40.50.1000">
    <property type="entry name" value="HAD superfamily/HAD-like"/>
    <property type="match status" value="1"/>
</dbReference>
<dbReference type="GO" id="GO:0008967">
    <property type="term" value="F:phosphoglycolate phosphatase activity"/>
    <property type="evidence" value="ECO:0007669"/>
    <property type="project" value="TreeGrafter"/>
</dbReference>
<keyword evidence="2" id="KW-1185">Reference proteome</keyword>
<proteinExistence type="predicted"/>
<dbReference type="PANTHER" id="PTHR43434:SF24">
    <property type="entry name" value="HYDROLASE-RELATED"/>
    <property type="match status" value="1"/>
</dbReference>
<dbReference type="NCBIfam" id="TIGR01549">
    <property type="entry name" value="HAD-SF-IA-v1"/>
    <property type="match status" value="1"/>
</dbReference>
<protein>
    <submittedName>
        <fullName evidence="1">Phosphoglycolate phosphatase</fullName>
    </submittedName>
</protein>
<dbReference type="SUPFAM" id="SSF56784">
    <property type="entry name" value="HAD-like"/>
    <property type="match status" value="1"/>
</dbReference>
<dbReference type="GO" id="GO:0005829">
    <property type="term" value="C:cytosol"/>
    <property type="evidence" value="ECO:0007669"/>
    <property type="project" value="TreeGrafter"/>
</dbReference>
<dbReference type="RefSeq" id="WP_091189493.1">
    <property type="nucleotide sequence ID" value="NZ_FOVE01000001.1"/>
</dbReference>
<name>A0A1I4V021_9NEIS</name>
<evidence type="ECO:0000313" key="1">
    <source>
        <dbReference type="EMBL" id="SFM94574.1"/>
    </source>
</evidence>
<dbReference type="InterPro" id="IPR023214">
    <property type="entry name" value="HAD_sf"/>
</dbReference>
<dbReference type="GO" id="GO:0006281">
    <property type="term" value="P:DNA repair"/>
    <property type="evidence" value="ECO:0007669"/>
    <property type="project" value="TreeGrafter"/>
</dbReference>
<dbReference type="AlphaFoldDB" id="A0A1I4V021"/>
<evidence type="ECO:0000313" key="2">
    <source>
        <dbReference type="Proteomes" id="UP000242869"/>
    </source>
</evidence>
<gene>
    <name evidence="1" type="ORF">SAMN05660284_00060</name>
</gene>
<dbReference type="SFLD" id="SFLDG01129">
    <property type="entry name" value="C1.5:_HAD__Beta-PGM__Phosphata"/>
    <property type="match status" value="1"/>
</dbReference>
<dbReference type="STRING" id="83765.SAMN05660284_00060"/>
<organism evidence="1 2">
    <name type="scientific">Formivibrio citricus</name>
    <dbReference type="NCBI Taxonomy" id="83765"/>
    <lineage>
        <taxon>Bacteria</taxon>
        <taxon>Pseudomonadati</taxon>
        <taxon>Pseudomonadota</taxon>
        <taxon>Betaproteobacteria</taxon>
        <taxon>Neisseriales</taxon>
        <taxon>Chitinibacteraceae</taxon>
        <taxon>Formivibrio</taxon>
    </lineage>
</organism>
<dbReference type="InterPro" id="IPR006439">
    <property type="entry name" value="HAD-SF_hydro_IA"/>
</dbReference>
<dbReference type="SFLD" id="SFLDS00003">
    <property type="entry name" value="Haloacid_Dehalogenase"/>
    <property type="match status" value="1"/>
</dbReference>
<dbReference type="PANTHER" id="PTHR43434">
    <property type="entry name" value="PHOSPHOGLYCOLATE PHOSPHATASE"/>
    <property type="match status" value="1"/>
</dbReference>
<dbReference type="InterPro" id="IPR050155">
    <property type="entry name" value="HAD-like_hydrolase_sf"/>
</dbReference>
<dbReference type="OrthoDB" id="9782449at2"/>
<dbReference type="InterPro" id="IPR036412">
    <property type="entry name" value="HAD-like_sf"/>
</dbReference>
<dbReference type="Pfam" id="PF13419">
    <property type="entry name" value="HAD_2"/>
    <property type="match status" value="1"/>
</dbReference>
<dbReference type="InterPro" id="IPR041492">
    <property type="entry name" value="HAD_2"/>
</dbReference>
<reference evidence="2" key="1">
    <citation type="submission" date="2016-10" db="EMBL/GenBank/DDBJ databases">
        <authorList>
            <person name="Varghese N."/>
            <person name="Submissions S."/>
        </authorList>
    </citation>
    <scope>NUCLEOTIDE SEQUENCE [LARGE SCALE GENOMIC DNA]</scope>
    <source>
        <strain evidence="2">DSM 6150</strain>
    </source>
</reference>
<sequence length="227" mass="25261">MNPQAQCPTGRHYDLLVFDWDGTLMDSTSTIVHAIQAAFRDLGKPVPPARDCRFVIGYALKEAIHYLAPHSDDAELVRLVEAYRHHFVTGERKLELFDGVLEYLPRLRDAGYMMAVATGKARGGLNRMLDLTGIGPLFDVTRCADEAFSKPHPAMLEYIIDFTGAEPSRTLMIGDTTHDLQLAINAGTWGAALSYGAHPLEDMLHLKPVAHFDDFPSLARWLLEGEK</sequence>